<organism evidence="1 2">
    <name type="scientific">Heterorhabditis bacteriophora</name>
    <name type="common">Entomopathogenic nematode worm</name>
    <dbReference type="NCBI Taxonomy" id="37862"/>
    <lineage>
        <taxon>Eukaryota</taxon>
        <taxon>Metazoa</taxon>
        <taxon>Ecdysozoa</taxon>
        <taxon>Nematoda</taxon>
        <taxon>Chromadorea</taxon>
        <taxon>Rhabditida</taxon>
        <taxon>Rhabditina</taxon>
        <taxon>Rhabditomorpha</taxon>
        <taxon>Strongyloidea</taxon>
        <taxon>Heterorhabditidae</taxon>
        <taxon>Heterorhabditis</taxon>
    </lineage>
</organism>
<reference evidence="2" key="1">
    <citation type="submission" date="2016-11" db="UniProtKB">
        <authorList>
            <consortium name="WormBaseParasite"/>
        </authorList>
    </citation>
    <scope>IDENTIFICATION</scope>
</reference>
<accession>A0A1I7WN39</accession>
<dbReference type="WBParaSite" id="Hba_06568">
    <property type="protein sequence ID" value="Hba_06568"/>
    <property type="gene ID" value="Hba_06568"/>
</dbReference>
<proteinExistence type="predicted"/>
<name>A0A1I7WN39_HETBA</name>
<evidence type="ECO:0000313" key="1">
    <source>
        <dbReference type="Proteomes" id="UP000095283"/>
    </source>
</evidence>
<dbReference type="AlphaFoldDB" id="A0A1I7WN39"/>
<keyword evidence="1" id="KW-1185">Reference proteome</keyword>
<protein>
    <submittedName>
        <fullName evidence="2">Uncharacterized protein</fullName>
    </submittedName>
</protein>
<sequence length="159" mass="17627">MSASNVVAESDSGTLVKERNRYDSLCTDEFEIVTDEILENERQVCEDSTSQWSMPHSINIEPIIPFALNSLTPLLTIPSENKITIKRSASSANSIGEQVSTRSDEETPILKDKVSLSPEATIETVLRSQNETRKILEATLVSIETLSNGKSEAFYLFLT</sequence>
<dbReference type="Proteomes" id="UP000095283">
    <property type="component" value="Unplaced"/>
</dbReference>
<evidence type="ECO:0000313" key="2">
    <source>
        <dbReference type="WBParaSite" id="Hba_06568"/>
    </source>
</evidence>